<reference evidence="5 6" key="1">
    <citation type="submission" date="2018-05" db="EMBL/GenBank/DDBJ databases">
        <title>Genomic Encyclopedia of Type Strains, Phase IV (KMG-IV): sequencing the most valuable type-strain genomes for metagenomic binning, comparative biology and taxonomic classification.</title>
        <authorList>
            <person name="Goeker M."/>
        </authorList>
    </citation>
    <scope>NUCLEOTIDE SEQUENCE [LARGE SCALE GENOMIC DNA]</scope>
    <source>
        <strain evidence="5 6">DSM 6986</strain>
    </source>
</reference>
<dbReference type="Gene3D" id="3.40.50.2300">
    <property type="match status" value="2"/>
</dbReference>
<organism evidence="5 6">
    <name type="scientific">Pseudaminobacter salicylatoxidans</name>
    <dbReference type="NCBI Taxonomy" id="93369"/>
    <lineage>
        <taxon>Bacteria</taxon>
        <taxon>Pseudomonadati</taxon>
        <taxon>Pseudomonadota</taxon>
        <taxon>Alphaproteobacteria</taxon>
        <taxon>Hyphomicrobiales</taxon>
        <taxon>Phyllobacteriaceae</taxon>
        <taxon>Pseudaminobacter</taxon>
    </lineage>
</organism>
<keyword evidence="6" id="KW-1185">Reference proteome</keyword>
<accession>A0A316CE54</accession>
<dbReference type="Proteomes" id="UP000245396">
    <property type="component" value="Unassembled WGS sequence"/>
</dbReference>
<protein>
    <submittedName>
        <fullName evidence="5">Amino acid/amide ABC transporter substrate-binding protein (HAAT family)</fullName>
    </submittedName>
</protein>
<dbReference type="PANTHER" id="PTHR47235:SF1">
    <property type="entry name" value="BLR6548 PROTEIN"/>
    <property type="match status" value="1"/>
</dbReference>
<keyword evidence="2 3" id="KW-0732">Signal</keyword>
<dbReference type="PANTHER" id="PTHR47235">
    <property type="entry name" value="BLR6548 PROTEIN"/>
    <property type="match status" value="1"/>
</dbReference>
<proteinExistence type="inferred from homology"/>
<dbReference type="InterPro" id="IPR028082">
    <property type="entry name" value="Peripla_BP_I"/>
</dbReference>
<dbReference type="InterPro" id="IPR028081">
    <property type="entry name" value="Leu-bd"/>
</dbReference>
<dbReference type="Pfam" id="PF13458">
    <property type="entry name" value="Peripla_BP_6"/>
    <property type="match status" value="1"/>
</dbReference>
<evidence type="ECO:0000259" key="4">
    <source>
        <dbReference type="Pfam" id="PF13458"/>
    </source>
</evidence>
<dbReference type="SUPFAM" id="SSF53822">
    <property type="entry name" value="Periplasmic binding protein-like I"/>
    <property type="match status" value="1"/>
</dbReference>
<evidence type="ECO:0000256" key="3">
    <source>
        <dbReference type="SAM" id="SignalP"/>
    </source>
</evidence>
<evidence type="ECO:0000256" key="2">
    <source>
        <dbReference type="ARBA" id="ARBA00022729"/>
    </source>
</evidence>
<dbReference type="CDD" id="cd06334">
    <property type="entry name" value="PBP1_ABC_ligand_binding-like"/>
    <property type="match status" value="1"/>
</dbReference>
<comment type="caution">
    <text evidence="5">The sequence shown here is derived from an EMBL/GenBank/DDBJ whole genome shotgun (WGS) entry which is preliminary data.</text>
</comment>
<feature type="domain" description="Leucine-binding protein" evidence="4">
    <location>
        <begin position="29"/>
        <end position="382"/>
    </location>
</feature>
<name>A0A316CE54_PSESE</name>
<dbReference type="STRING" id="1192868.GCA_000304395_02860"/>
<dbReference type="AlphaFoldDB" id="A0A316CE54"/>
<feature type="signal peptide" evidence="3">
    <location>
        <begin position="1"/>
        <end position="25"/>
    </location>
</feature>
<dbReference type="OrthoDB" id="8184122at2"/>
<dbReference type="EMBL" id="QGGG01000001">
    <property type="protein sequence ID" value="PWJ86387.1"/>
    <property type="molecule type" value="Genomic_DNA"/>
</dbReference>
<sequence>MKWFRKHLFASALMAGMAAAGAAHAEDGTIKFGLLQDFTAVYTFVSGEYNQGQRDYLTLVNQEGGIDGQKFEAIVRDTGNQPQRGIEAYNRAREEGAILFDFLSTPVSRALVDSVLKDKVVMITPVHGRGDASDGETFPYIFPMMATYWSQATVLAKYLEDHGGLEGKKIALVHIDSPFGREPIPVLEDLAKDKKFEFKAFAYPSPGNEQSATWSEVRRFRPDNVLIWGAGGGQPVSVREAIRNGIPPENVLSVVWLAETDAKNVGADTMKGVKRFEAVATGKDNPILKRIQEKVIDAGLGAGEAANVGTSYYNIGVATMAVAVEAARQALQSEGAPLTGEKLKAGFEKIKDFNAEGLMPAVTITAKDHQGGGAGRVSQWNGEAWEPVSDWGAAYQDIVQKEIAHGAASFKEGK</sequence>
<evidence type="ECO:0000313" key="5">
    <source>
        <dbReference type="EMBL" id="PWJ86387.1"/>
    </source>
</evidence>
<evidence type="ECO:0000313" key="6">
    <source>
        <dbReference type="Proteomes" id="UP000245396"/>
    </source>
</evidence>
<gene>
    <name evidence="5" type="ORF">C7441_101267</name>
</gene>
<feature type="chain" id="PRO_5016247681" evidence="3">
    <location>
        <begin position="26"/>
        <end position="414"/>
    </location>
</feature>
<evidence type="ECO:0000256" key="1">
    <source>
        <dbReference type="ARBA" id="ARBA00010062"/>
    </source>
</evidence>
<dbReference type="RefSeq" id="WP_019172420.1">
    <property type="nucleotide sequence ID" value="NZ_QGGG01000001.1"/>
</dbReference>
<comment type="similarity">
    <text evidence="1">Belongs to the leucine-binding protein family.</text>
</comment>